<feature type="region of interest" description="Disordered" evidence="1">
    <location>
        <begin position="21"/>
        <end position="59"/>
    </location>
</feature>
<accession>A0A9W8CG54</accession>
<evidence type="ECO:0000313" key="2">
    <source>
        <dbReference type="EMBL" id="KAJ1256406.1"/>
    </source>
</evidence>
<reference evidence="2 3" key="1">
    <citation type="submission" date="2022-10" db="EMBL/GenBank/DDBJ databases">
        <title>WGS assembly of Paspalum vaginatum 540-79.</title>
        <authorList>
            <person name="Sun G."/>
            <person name="Wase N."/>
            <person name="Shu S."/>
            <person name="Jenkins J."/>
            <person name="Zhou B."/>
            <person name="Torres-Rodriguez J."/>
            <person name="Chen C."/>
            <person name="Sandor L."/>
            <person name="Plott C."/>
            <person name="Yoshinga Y."/>
            <person name="Daum C."/>
            <person name="Qi P."/>
            <person name="Barry K."/>
            <person name="Lipzen A."/>
            <person name="Berry L."/>
            <person name="Pedersen C."/>
            <person name="Gottilla T."/>
            <person name="Foltz A."/>
            <person name="Yu H."/>
            <person name="O'Malley R."/>
            <person name="Zhang C."/>
            <person name="Devos K."/>
            <person name="Sigmon B."/>
            <person name="Yu B."/>
            <person name="Obata T."/>
            <person name="Schmutz J."/>
            <person name="Schnable J."/>
        </authorList>
    </citation>
    <scope>NUCLEOTIDE SEQUENCE [LARGE SCALE GENOMIC DNA]</scope>
    <source>
        <strain evidence="3">cv. 540-79</strain>
    </source>
</reference>
<keyword evidence="3" id="KW-1185">Reference proteome</keyword>
<sequence length="118" mass="12659">MPASSPYPELAGATATRGRGALLGRLRPGSPPAPPVGPRRRAHPSQPTPGSAPCQPPSPELEAAGFSLYLEIEVLMDPFLIFSQSQFDLCCYPIVCFLSSGLMYMNIQIFSSHRDVGL</sequence>
<protein>
    <submittedName>
        <fullName evidence="2">Uncharacterized protein</fullName>
    </submittedName>
</protein>
<name>A0A9W8CG54_9POAL</name>
<dbReference type="AlphaFoldDB" id="A0A9W8CG54"/>
<dbReference type="EMBL" id="MU629520">
    <property type="protein sequence ID" value="KAJ1256406.1"/>
    <property type="molecule type" value="Genomic_DNA"/>
</dbReference>
<evidence type="ECO:0000313" key="3">
    <source>
        <dbReference type="Proteomes" id="UP001164776"/>
    </source>
</evidence>
<proteinExistence type="predicted"/>
<evidence type="ECO:0000256" key="1">
    <source>
        <dbReference type="SAM" id="MobiDB-lite"/>
    </source>
</evidence>
<gene>
    <name evidence="2" type="ORF">BS78_K035400</name>
</gene>
<dbReference type="Proteomes" id="UP001164776">
    <property type="component" value="Unassembled WGS sequence"/>
</dbReference>
<organism evidence="2 3">
    <name type="scientific">Paspalum vaginatum</name>
    <name type="common">seashore paspalum</name>
    <dbReference type="NCBI Taxonomy" id="158149"/>
    <lineage>
        <taxon>Eukaryota</taxon>
        <taxon>Viridiplantae</taxon>
        <taxon>Streptophyta</taxon>
        <taxon>Embryophyta</taxon>
        <taxon>Tracheophyta</taxon>
        <taxon>Spermatophyta</taxon>
        <taxon>Magnoliopsida</taxon>
        <taxon>Liliopsida</taxon>
        <taxon>Poales</taxon>
        <taxon>Poaceae</taxon>
        <taxon>PACMAD clade</taxon>
        <taxon>Panicoideae</taxon>
        <taxon>Andropogonodae</taxon>
        <taxon>Paspaleae</taxon>
        <taxon>Paspalinae</taxon>
        <taxon>Paspalum</taxon>
    </lineage>
</organism>
<comment type="caution">
    <text evidence="2">The sequence shown here is derived from an EMBL/GenBank/DDBJ whole genome shotgun (WGS) entry which is preliminary data.</text>
</comment>